<dbReference type="PANTHER" id="PTHR24394">
    <property type="entry name" value="ZINC FINGER PROTEIN"/>
    <property type="match status" value="1"/>
</dbReference>
<evidence type="ECO:0000256" key="2">
    <source>
        <dbReference type="ARBA" id="ARBA00022723"/>
    </source>
</evidence>
<sequence length="112" mass="13287">MQLFSIQINMCSYLMTAVHVDSKEFLEVEEFQSMTLPERMFDEASLLGLQDIRGRPVCPVCGKSFFDRSNRNRHLKMHFSGRKSFTCKICQKTFTWKNNLTTHMKHYHVNNY</sequence>
<evidence type="ECO:0000256" key="6">
    <source>
        <dbReference type="ARBA" id="ARBA00023242"/>
    </source>
</evidence>
<organism evidence="9 10">
    <name type="scientific">Limulus polyphemus</name>
    <name type="common">Atlantic horseshoe crab</name>
    <dbReference type="NCBI Taxonomy" id="6850"/>
    <lineage>
        <taxon>Eukaryota</taxon>
        <taxon>Metazoa</taxon>
        <taxon>Ecdysozoa</taxon>
        <taxon>Arthropoda</taxon>
        <taxon>Chelicerata</taxon>
        <taxon>Merostomata</taxon>
        <taxon>Xiphosura</taxon>
        <taxon>Limulidae</taxon>
        <taxon>Limulus</taxon>
    </lineage>
</organism>
<dbReference type="PROSITE" id="PS00028">
    <property type="entry name" value="ZINC_FINGER_C2H2_1"/>
    <property type="match status" value="2"/>
</dbReference>
<dbReference type="Proteomes" id="UP000694941">
    <property type="component" value="Unplaced"/>
</dbReference>
<accession>A0ABM1T0F0</accession>
<dbReference type="PANTHER" id="PTHR24394:SF44">
    <property type="entry name" value="ZINC FINGER PROTEIN 271-LIKE"/>
    <property type="match status" value="1"/>
</dbReference>
<evidence type="ECO:0000259" key="8">
    <source>
        <dbReference type="PROSITE" id="PS50157"/>
    </source>
</evidence>
<dbReference type="Pfam" id="PF00096">
    <property type="entry name" value="zf-C2H2"/>
    <property type="match status" value="2"/>
</dbReference>
<evidence type="ECO:0000256" key="7">
    <source>
        <dbReference type="PROSITE-ProRule" id="PRU00042"/>
    </source>
</evidence>
<evidence type="ECO:0000256" key="1">
    <source>
        <dbReference type="ARBA" id="ARBA00004123"/>
    </source>
</evidence>
<evidence type="ECO:0000313" key="10">
    <source>
        <dbReference type="RefSeq" id="XP_022249356.1"/>
    </source>
</evidence>
<dbReference type="GeneID" id="111087342"/>
<comment type="subcellular location">
    <subcellularLocation>
        <location evidence="1">Nucleus</location>
    </subcellularLocation>
</comment>
<keyword evidence="3" id="KW-0677">Repeat</keyword>
<evidence type="ECO:0000256" key="4">
    <source>
        <dbReference type="ARBA" id="ARBA00022771"/>
    </source>
</evidence>
<dbReference type="InterPro" id="IPR013087">
    <property type="entry name" value="Znf_C2H2_type"/>
</dbReference>
<name>A0ABM1T0F0_LIMPO</name>
<dbReference type="SUPFAM" id="SSF57667">
    <property type="entry name" value="beta-beta-alpha zinc fingers"/>
    <property type="match status" value="1"/>
</dbReference>
<dbReference type="SMART" id="SM00355">
    <property type="entry name" value="ZnF_C2H2"/>
    <property type="match status" value="2"/>
</dbReference>
<keyword evidence="4 7" id="KW-0863">Zinc-finger</keyword>
<feature type="domain" description="C2H2-type" evidence="8">
    <location>
        <begin position="56"/>
        <end position="83"/>
    </location>
</feature>
<keyword evidence="2" id="KW-0479">Metal-binding</keyword>
<dbReference type="RefSeq" id="XP_022249356.1">
    <property type="nucleotide sequence ID" value="XM_022393648.1"/>
</dbReference>
<reference evidence="10" key="1">
    <citation type="submission" date="2025-08" db="UniProtKB">
        <authorList>
            <consortium name="RefSeq"/>
        </authorList>
    </citation>
    <scope>IDENTIFICATION</scope>
    <source>
        <tissue evidence="10">Muscle</tissue>
    </source>
</reference>
<dbReference type="Gene3D" id="3.30.160.60">
    <property type="entry name" value="Classic Zinc Finger"/>
    <property type="match status" value="2"/>
</dbReference>
<feature type="domain" description="C2H2-type" evidence="8">
    <location>
        <begin position="85"/>
        <end position="112"/>
    </location>
</feature>
<keyword evidence="9" id="KW-1185">Reference proteome</keyword>
<keyword evidence="5" id="KW-0862">Zinc</keyword>
<evidence type="ECO:0000256" key="5">
    <source>
        <dbReference type="ARBA" id="ARBA00022833"/>
    </source>
</evidence>
<gene>
    <name evidence="10" type="primary">LOC111087342</name>
</gene>
<evidence type="ECO:0000256" key="3">
    <source>
        <dbReference type="ARBA" id="ARBA00022737"/>
    </source>
</evidence>
<keyword evidence="6" id="KW-0539">Nucleus</keyword>
<protein>
    <submittedName>
        <fullName evidence="10">Zinc finger protein 2-like</fullName>
    </submittedName>
</protein>
<dbReference type="InterPro" id="IPR036236">
    <property type="entry name" value="Znf_C2H2_sf"/>
</dbReference>
<evidence type="ECO:0000313" key="9">
    <source>
        <dbReference type="Proteomes" id="UP000694941"/>
    </source>
</evidence>
<dbReference type="PROSITE" id="PS50157">
    <property type="entry name" value="ZINC_FINGER_C2H2_2"/>
    <property type="match status" value="2"/>
</dbReference>
<proteinExistence type="predicted"/>